<dbReference type="Gene3D" id="2.120.10.80">
    <property type="entry name" value="Kelch-type beta propeller"/>
    <property type="match status" value="1"/>
</dbReference>
<name>A0A9K3D217_9EUKA</name>
<dbReference type="OrthoDB" id="7676067at2759"/>
<evidence type="ECO:0000313" key="2">
    <source>
        <dbReference type="Proteomes" id="UP000265618"/>
    </source>
</evidence>
<dbReference type="PANTHER" id="PTHR23244">
    <property type="entry name" value="KELCH REPEAT DOMAIN"/>
    <property type="match status" value="1"/>
</dbReference>
<evidence type="ECO:0000313" key="1">
    <source>
        <dbReference type="EMBL" id="GIQ86782.1"/>
    </source>
</evidence>
<dbReference type="Proteomes" id="UP000265618">
    <property type="component" value="Unassembled WGS sequence"/>
</dbReference>
<feature type="non-terminal residue" evidence="1">
    <location>
        <position position="1"/>
    </location>
</feature>
<proteinExistence type="predicted"/>
<accession>A0A9K3D217</accession>
<dbReference type="InterPro" id="IPR015915">
    <property type="entry name" value="Kelch-typ_b-propeller"/>
</dbReference>
<gene>
    <name evidence="1" type="ORF">KIPB_008701</name>
</gene>
<protein>
    <submittedName>
        <fullName evidence="1">Uncharacterized protein</fullName>
    </submittedName>
</protein>
<sequence>MFSSKGVEDELTEPEEGQNLYFMAEPLTRTPPPEREGHSMAYIEDTSDSCLADESDCDHMCLIYGGLSLSDLWEMHVYKTKELDDDNIEYTPTPYFAKATTLGDAPDITGYSCGWSSGGDFYMFAGLTDSGATDSMYVYSPEQTMWSQVAVPTSADEEWPGPRYRQSCQAYTDPEDGRAYALVYGGRGTTGFLDELWRYDIEANTWHEIATTNTPDAREAASLGVLVVPKHTDLDDNEMSHVWAMIYSGRAGSTSSAELDPVDTHVIDVCSRHLDNDSGSF</sequence>
<dbReference type="SUPFAM" id="SSF117281">
    <property type="entry name" value="Kelch motif"/>
    <property type="match status" value="1"/>
</dbReference>
<keyword evidence="2" id="KW-1185">Reference proteome</keyword>
<comment type="caution">
    <text evidence="1">The sequence shown here is derived from an EMBL/GenBank/DDBJ whole genome shotgun (WGS) entry which is preliminary data.</text>
</comment>
<reference evidence="1 2" key="1">
    <citation type="journal article" date="2018" name="PLoS ONE">
        <title>The draft genome of Kipferlia bialata reveals reductive genome evolution in fornicate parasites.</title>
        <authorList>
            <person name="Tanifuji G."/>
            <person name="Takabayashi S."/>
            <person name="Kume K."/>
            <person name="Takagi M."/>
            <person name="Nakayama T."/>
            <person name="Kamikawa R."/>
            <person name="Inagaki Y."/>
            <person name="Hashimoto T."/>
        </authorList>
    </citation>
    <scope>NUCLEOTIDE SEQUENCE [LARGE SCALE GENOMIC DNA]</scope>
    <source>
        <strain evidence="1">NY0173</strain>
    </source>
</reference>
<dbReference type="AlphaFoldDB" id="A0A9K3D217"/>
<dbReference type="Pfam" id="PF24681">
    <property type="entry name" value="Kelch_KLHDC2_KLHL20_DRC7"/>
    <property type="match status" value="1"/>
</dbReference>
<dbReference type="EMBL" id="BDIP01002758">
    <property type="protein sequence ID" value="GIQ86782.1"/>
    <property type="molecule type" value="Genomic_DNA"/>
</dbReference>
<organism evidence="1 2">
    <name type="scientific">Kipferlia bialata</name>
    <dbReference type="NCBI Taxonomy" id="797122"/>
    <lineage>
        <taxon>Eukaryota</taxon>
        <taxon>Metamonada</taxon>
        <taxon>Carpediemonas-like organisms</taxon>
        <taxon>Kipferlia</taxon>
    </lineage>
</organism>
<dbReference type="PANTHER" id="PTHR23244:SF456">
    <property type="entry name" value="MULTIPLE EPIDERMAL GROWTH FACTOR-LIKE DOMAINS PROTEIN 8"/>
    <property type="match status" value="1"/>
</dbReference>